<dbReference type="RefSeq" id="WP_167093357.1">
    <property type="nucleotide sequence ID" value="NZ_WHJG01000055.1"/>
</dbReference>
<dbReference type="InterPro" id="IPR013424">
    <property type="entry name" value="Ice-binding_C"/>
</dbReference>
<feature type="domain" description="Ice-binding protein C-terminal" evidence="2">
    <location>
        <begin position="235"/>
        <end position="261"/>
    </location>
</feature>
<dbReference type="NCBIfam" id="TIGR02595">
    <property type="entry name" value="PEP_CTERM"/>
    <property type="match status" value="1"/>
</dbReference>
<feature type="signal peptide" evidence="1">
    <location>
        <begin position="1"/>
        <end position="28"/>
    </location>
</feature>
<dbReference type="EMBL" id="WHJG01000055">
    <property type="protein sequence ID" value="NHZ83560.1"/>
    <property type="molecule type" value="Genomic_DNA"/>
</dbReference>
<gene>
    <name evidence="3" type="ORF">F2P44_30470</name>
</gene>
<evidence type="ECO:0000313" key="4">
    <source>
        <dbReference type="Proteomes" id="UP000621455"/>
    </source>
</evidence>
<protein>
    <submittedName>
        <fullName evidence="3">PEP-CTERM sorting domain-containing protein</fullName>
    </submittedName>
</protein>
<evidence type="ECO:0000259" key="2">
    <source>
        <dbReference type="Pfam" id="PF07589"/>
    </source>
</evidence>
<keyword evidence="1" id="KW-0732">Signal</keyword>
<evidence type="ECO:0000256" key="1">
    <source>
        <dbReference type="SAM" id="SignalP"/>
    </source>
</evidence>
<reference evidence="3 4" key="1">
    <citation type="submission" date="2019-10" db="EMBL/GenBank/DDBJ databases">
        <title>Taxonomy of Antarctic Massilia spp.: description of Massilia rubra sp. nov., Massilia aquatica sp. nov., Massilia mucilaginosa sp. nov., Massilia frigida sp. nov. isolated from streams, lakes and regoliths.</title>
        <authorList>
            <person name="Holochova P."/>
            <person name="Sedlacek I."/>
            <person name="Kralova S."/>
            <person name="Maslanova I."/>
            <person name="Busse H.-J."/>
            <person name="Stankova E."/>
            <person name="Vrbovska V."/>
            <person name="Kovarovic V."/>
            <person name="Bartak M."/>
            <person name="Svec P."/>
            <person name="Pantucek R."/>
        </authorList>
    </citation>
    <scope>NUCLEOTIDE SEQUENCE [LARGE SCALE GENOMIC DNA]</scope>
    <source>
        <strain evidence="3 4">CCM 8695</strain>
    </source>
</reference>
<accession>A0ABX0NK51</accession>
<dbReference type="Pfam" id="PF07589">
    <property type="entry name" value="PEP-CTERM"/>
    <property type="match status" value="1"/>
</dbReference>
<keyword evidence="4" id="KW-1185">Reference proteome</keyword>
<feature type="chain" id="PRO_5045421410" evidence="1">
    <location>
        <begin position="29"/>
        <end position="265"/>
    </location>
</feature>
<name>A0ABX0NK51_9BURK</name>
<sequence length="265" mass="27750">MTKTYRLASITGALLGFSLALAGHAAQAAPGISVEASISKPAFTVIDLTPNDDYSAAYTLMPIFSRARSDIITPAISVGKELYAKHGEFEPITATVTHATSTAASSAAQAGELGSRIEVLDAGTSAYGYVLQTMDVRITAHTQLVFTGYSTLSISDARQYGAGTFTGQASTFLSFSGREPAIAGFGMMQGFGTSGDSGVRTQPFSLTVYNNSDQDMSTHLLMTVLTTAAYQAPSPVPEPAAYAMFGLGALMVGAMARRQRRRAQA</sequence>
<organism evidence="3 4">
    <name type="scientific">Massilia frigida</name>
    <dbReference type="NCBI Taxonomy" id="2609281"/>
    <lineage>
        <taxon>Bacteria</taxon>
        <taxon>Pseudomonadati</taxon>
        <taxon>Pseudomonadota</taxon>
        <taxon>Betaproteobacteria</taxon>
        <taxon>Burkholderiales</taxon>
        <taxon>Oxalobacteraceae</taxon>
        <taxon>Telluria group</taxon>
        <taxon>Massilia</taxon>
    </lineage>
</organism>
<proteinExistence type="predicted"/>
<comment type="caution">
    <text evidence="3">The sequence shown here is derived from an EMBL/GenBank/DDBJ whole genome shotgun (WGS) entry which is preliminary data.</text>
</comment>
<dbReference type="Proteomes" id="UP000621455">
    <property type="component" value="Unassembled WGS sequence"/>
</dbReference>
<evidence type="ECO:0000313" key="3">
    <source>
        <dbReference type="EMBL" id="NHZ83560.1"/>
    </source>
</evidence>